<dbReference type="PANTHER" id="PTHR11216:SF1">
    <property type="entry name" value="SARCALUMENIN"/>
    <property type="match status" value="1"/>
</dbReference>
<dbReference type="GO" id="GO:0016197">
    <property type="term" value="P:endosomal transport"/>
    <property type="evidence" value="ECO:0007669"/>
    <property type="project" value="TreeGrafter"/>
</dbReference>
<feature type="compositionally biased region" description="Low complexity" evidence="1">
    <location>
        <begin position="21"/>
        <end position="40"/>
    </location>
</feature>
<dbReference type="InterPro" id="IPR000261">
    <property type="entry name" value="EH_dom"/>
</dbReference>
<feature type="region of interest" description="Disordered" evidence="1">
    <location>
        <begin position="177"/>
        <end position="267"/>
    </location>
</feature>
<feature type="compositionally biased region" description="Polar residues" evidence="1">
    <location>
        <begin position="281"/>
        <end position="296"/>
    </location>
</feature>
<accession>A0A165DPH5</accession>
<feature type="compositionally biased region" description="Low complexity" evidence="1">
    <location>
        <begin position="234"/>
        <end position="245"/>
    </location>
</feature>
<dbReference type="PANTHER" id="PTHR11216">
    <property type="entry name" value="EH DOMAIN"/>
    <property type="match status" value="1"/>
</dbReference>
<evidence type="ECO:0000313" key="4">
    <source>
        <dbReference type="Proteomes" id="UP000077266"/>
    </source>
</evidence>
<reference evidence="3 4" key="1">
    <citation type="journal article" date="2016" name="Mol. Biol. Evol.">
        <title>Comparative Genomics of Early-Diverging Mushroom-Forming Fungi Provides Insights into the Origins of Lignocellulose Decay Capabilities.</title>
        <authorList>
            <person name="Nagy L.G."/>
            <person name="Riley R."/>
            <person name="Tritt A."/>
            <person name="Adam C."/>
            <person name="Daum C."/>
            <person name="Floudas D."/>
            <person name="Sun H."/>
            <person name="Yadav J.S."/>
            <person name="Pangilinan J."/>
            <person name="Larsson K.H."/>
            <person name="Matsuura K."/>
            <person name="Barry K."/>
            <person name="Labutti K."/>
            <person name="Kuo R."/>
            <person name="Ohm R.A."/>
            <person name="Bhattacharya S.S."/>
            <person name="Shirouzu T."/>
            <person name="Yoshinaga Y."/>
            <person name="Martin F.M."/>
            <person name="Grigoriev I.V."/>
            <person name="Hibbett D.S."/>
        </authorList>
    </citation>
    <scope>NUCLEOTIDE SEQUENCE [LARGE SCALE GENOMIC DNA]</scope>
    <source>
        <strain evidence="3 4">HHB12029</strain>
    </source>
</reference>
<feature type="compositionally biased region" description="Basic residues" evidence="1">
    <location>
        <begin position="326"/>
        <end position="335"/>
    </location>
</feature>
<evidence type="ECO:0000256" key="1">
    <source>
        <dbReference type="SAM" id="MobiDB-lite"/>
    </source>
</evidence>
<dbReference type="PROSITE" id="PS50031">
    <property type="entry name" value="EH"/>
    <property type="match status" value="1"/>
</dbReference>
<feature type="region of interest" description="Disordered" evidence="1">
    <location>
        <begin position="1"/>
        <end position="47"/>
    </location>
</feature>
<dbReference type="SUPFAM" id="SSF47473">
    <property type="entry name" value="EF-hand"/>
    <property type="match status" value="1"/>
</dbReference>
<feature type="compositionally biased region" description="Pro residues" evidence="1">
    <location>
        <begin position="9"/>
        <end position="20"/>
    </location>
</feature>
<dbReference type="EMBL" id="KV426201">
    <property type="protein sequence ID" value="KZV85047.1"/>
    <property type="molecule type" value="Genomic_DNA"/>
</dbReference>
<dbReference type="InterPro" id="IPR011992">
    <property type="entry name" value="EF-hand-dom_pair"/>
</dbReference>
<protein>
    <recommendedName>
        <fullName evidence="2">EH domain-containing protein</fullName>
    </recommendedName>
</protein>
<proteinExistence type="predicted"/>
<dbReference type="Gene3D" id="1.10.238.10">
    <property type="entry name" value="EF-hand"/>
    <property type="match status" value="1"/>
</dbReference>
<dbReference type="AlphaFoldDB" id="A0A165DPH5"/>
<dbReference type="OrthoDB" id="524326at2759"/>
<dbReference type="GO" id="GO:0005737">
    <property type="term" value="C:cytoplasm"/>
    <property type="evidence" value="ECO:0007669"/>
    <property type="project" value="TreeGrafter"/>
</dbReference>
<sequence>MVQHKHRMYPPPPGPPPPAGWVPQPQASASSSGGSSSYRAPAPPAKDNLTALAADDMSISVYDEFEPTAGEKKLAKQLLLVTQSIPTPESSTDDAILLGDRAVPIFETSGLSQYVLGEIWNACDEHRGGFLTFNGVCLALRLMGRAQDEQDSGVTHGEADGVKMGWFRPGKVPYLDALSDTPRPQPLARPHVIPSPAANLPSLLEASPPPSPKRSGFLGRFSRPLQPDHRRVVSTSSAGPSSPSRETTRPRSAERRADDPDHDYLVPSELGEQPAFLVRTASQRQGPSSLARSPSTAGVYRRPLCPLQAQRRHSHLRPPAAAGARSSHHRPRHCPCPRALITRPPSRSRPPRRNDSLRSTFPHPHRGTIHLQTHIRRCLS</sequence>
<feature type="domain" description="EH" evidence="2">
    <location>
        <begin position="104"/>
        <end position="148"/>
    </location>
</feature>
<dbReference type="Proteomes" id="UP000077266">
    <property type="component" value="Unassembled WGS sequence"/>
</dbReference>
<evidence type="ECO:0000313" key="3">
    <source>
        <dbReference type="EMBL" id="KZV85047.1"/>
    </source>
</evidence>
<feature type="compositionally biased region" description="Basic and acidic residues" evidence="1">
    <location>
        <begin position="246"/>
        <end position="264"/>
    </location>
</feature>
<dbReference type="GO" id="GO:0005886">
    <property type="term" value="C:plasma membrane"/>
    <property type="evidence" value="ECO:0007669"/>
    <property type="project" value="TreeGrafter"/>
</dbReference>
<organism evidence="3 4">
    <name type="scientific">Exidia glandulosa HHB12029</name>
    <dbReference type="NCBI Taxonomy" id="1314781"/>
    <lineage>
        <taxon>Eukaryota</taxon>
        <taxon>Fungi</taxon>
        <taxon>Dikarya</taxon>
        <taxon>Basidiomycota</taxon>
        <taxon>Agaricomycotina</taxon>
        <taxon>Agaricomycetes</taxon>
        <taxon>Auriculariales</taxon>
        <taxon>Exidiaceae</taxon>
        <taxon>Exidia</taxon>
    </lineage>
</organism>
<keyword evidence="4" id="KW-1185">Reference proteome</keyword>
<feature type="compositionally biased region" description="Low complexity" evidence="1">
    <location>
        <begin position="194"/>
        <end position="206"/>
    </location>
</feature>
<dbReference type="InParanoid" id="A0A165DPH5"/>
<dbReference type="STRING" id="1314781.A0A165DPH5"/>
<evidence type="ECO:0000259" key="2">
    <source>
        <dbReference type="PROSITE" id="PS50031"/>
    </source>
</evidence>
<dbReference type="GO" id="GO:0006897">
    <property type="term" value="P:endocytosis"/>
    <property type="evidence" value="ECO:0007669"/>
    <property type="project" value="TreeGrafter"/>
</dbReference>
<dbReference type="Pfam" id="PF12763">
    <property type="entry name" value="EH"/>
    <property type="match status" value="1"/>
</dbReference>
<gene>
    <name evidence="3" type="ORF">EXIGLDRAFT_268305</name>
</gene>
<feature type="region of interest" description="Disordered" evidence="1">
    <location>
        <begin position="281"/>
        <end position="367"/>
    </location>
</feature>
<name>A0A165DPH5_EXIGL</name>